<dbReference type="Proteomes" id="UP000051451">
    <property type="component" value="Unassembled WGS sequence"/>
</dbReference>
<dbReference type="OrthoDB" id="1707740at2"/>
<dbReference type="RefSeq" id="WP_057872510.1">
    <property type="nucleotide sequence ID" value="NZ_AZGB01000027.1"/>
</dbReference>
<evidence type="ECO:0000313" key="2">
    <source>
        <dbReference type="Proteomes" id="UP000051451"/>
    </source>
</evidence>
<reference evidence="1 2" key="1">
    <citation type="journal article" date="2015" name="Genome Announc.">
        <title>Expanding the biotechnology potential of lactobacilli through comparative genomics of 213 strains and associated genera.</title>
        <authorList>
            <person name="Sun Z."/>
            <person name="Harris H.M."/>
            <person name="McCann A."/>
            <person name="Guo C."/>
            <person name="Argimon S."/>
            <person name="Zhang W."/>
            <person name="Yang X."/>
            <person name="Jeffery I.B."/>
            <person name="Cooney J.C."/>
            <person name="Kagawa T.F."/>
            <person name="Liu W."/>
            <person name="Song Y."/>
            <person name="Salvetti E."/>
            <person name="Wrobel A."/>
            <person name="Rasinkangas P."/>
            <person name="Parkhill J."/>
            <person name="Rea M.C."/>
            <person name="O'Sullivan O."/>
            <person name="Ritari J."/>
            <person name="Douillard F.P."/>
            <person name="Paul Ross R."/>
            <person name="Yang R."/>
            <person name="Briner A.E."/>
            <person name="Felis G.E."/>
            <person name="de Vos W.M."/>
            <person name="Barrangou R."/>
            <person name="Klaenhammer T.R."/>
            <person name="Caufield P.W."/>
            <person name="Cui Y."/>
            <person name="Zhang H."/>
            <person name="O'Toole P.W."/>
        </authorList>
    </citation>
    <scope>NUCLEOTIDE SEQUENCE [LARGE SCALE GENOMIC DNA]</scope>
    <source>
        <strain evidence="1 2">DSM 18630</strain>
    </source>
</reference>
<dbReference type="AlphaFoldDB" id="A0A0R1VS88"/>
<keyword evidence="2" id="KW-1185">Reference proteome</keyword>
<accession>A0A0R1VS88</accession>
<dbReference type="GeneID" id="98319809"/>
<organism evidence="1 2">
    <name type="scientific">Liquorilactobacillus ghanensis DSM 18630</name>
    <dbReference type="NCBI Taxonomy" id="1423750"/>
    <lineage>
        <taxon>Bacteria</taxon>
        <taxon>Bacillati</taxon>
        <taxon>Bacillota</taxon>
        <taxon>Bacilli</taxon>
        <taxon>Lactobacillales</taxon>
        <taxon>Lactobacillaceae</taxon>
        <taxon>Liquorilactobacillus</taxon>
    </lineage>
</organism>
<gene>
    <name evidence="1" type="ORF">FC89_GL002140</name>
</gene>
<name>A0A0R1VS88_9LACO</name>
<evidence type="ECO:0000313" key="1">
    <source>
        <dbReference type="EMBL" id="KRM04460.1"/>
    </source>
</evidence>
<protein>
    <submittedName>
        <fullName evidence="1">Uncharacterized protein</fullName>
    </submittedName>
</protein>
<dbReference type="EMBL" id="AZGB01000027">
    <property type="protein sequence ID" value="KRM04460.1"/>
    <property type="molecule type" value="Genomic_DNA"/>
</dbReference>
<sequence>MGIFDYFKRKKEEKIEAKRQLKLQQEADFMLPQHIKHVSESLDLIGSTSNPQTFLERRSFLIKEGTEAVKWMKISNKIQDSDAEEVQEIVDEASNHGYENGFMLNVVKKLDKKVTRAKLPKTKLKYYEESLLLINQLKGGFKSENITWLNDRLAPQIENLESEISPKQHLTKNDCKQQNELLRSVGLDDIAKRNEKFQKEEELREKLTPIWLNGENISKKGNPKKSNEVLLPLLKTPFDDDEELYWRLAINYRKLKDYQSEINIIEKALNKEKMNWSFRSKQQFKNRLNKAKLLLEKK</sequence>
<dbReference type="PATRIC" id="fig|1423750.3.peg.2182"/>
<proteinExistence type="predicted"/>
<comment type="caution">
    <text evidence="1">The sequence shown here is derived from an EMBL/GenBank/DDBJ whole genome shotgun (WGS) entry which is preliminary data.</text>
</comment>